<dbReference type="SMART" id="SM00311">
    <property type="entry name" value="PWI"/>
    <property type="match status" value="1"/>
</dbReference>
<evidence type="ECO:0000256" key="1">
    <source>
        <dbReference type="ARBA" id="ARBA00022664"/>
    </source>
</evidence>
<dbReference type="InterPro" id="IPR036483">
    <property type="entry name" value="PWI_dom_sf"/>
</dbReference>
<feature type="compositionally biased region" description="Basic residues" evidence="4">
    <location>
        <begin position="277"/>
        <end position="316"/>
    </location>
</feature>
<keyword evidence="2 3" id="KW-0694">RNA-binding</keyword>
<dbReference type="InterPro" id="IPR052768">
    <property type="entry name" value="RBM25"/>
</dbReference>
<dbReference type="SMART" id="SM00360">
    <property type="entry name" value="RRM"/>
    <property type="match status" value="1"/>
</dbReference>
<keyword evidence="1" id="KW-0507">mRNA processing</keyword>
<organism evidence="7 8">
    <name type="scientific">Caligus rogercresseyi</name>
    <name type="common">Sea louse</name>
    <dbReference type="NCBI Taxonomy" id="217165"/>
    <lineage>
        <taxon>Eukaryota</taxon>
        <taxon>Metazoa</taxon>
        <taxon>Ecdysozoa</taxon>
        <taxon>Arthropoda</taxon>
        <taxon>Crustacea</taxon>
        <taxon>Multicrustacea</taxon>
        <taxon>Hexanauplia</taxon>
        <taxon>Copepoda</taxon>
        <taxon>Siphonostomatoida</taxon>
        <taxon>Caligidae</taxon>
        <taxon>Caligus</taxon>
    </lineage>
</organism>
<dbReference type="EMBL" id="CP045900">
    <property type="protein sequence ID" value="QQP41649.1"/>
    <property type="molecule type" value="Genomic_DNA"/>
</dbReference>
<proteinExistence type="predicted"/>
<dbReference type="FunFam" id="1.20.1390.10:FF:000004">
    <property type="entry name" value="RNA-binding motif protein 25"/>
    <property type="match status" value="1"/>
</dbReference>
<evidence type="ECO:0000256" key="2">
    <source>
        <dbReference type="ARBA" id="ARBA00022884"/>
    </source>
</evidence>
<dbReference type="Gene3D" id="1.20.1390.10">
    <property type="entry name" value="PWI domain"/>
    <property type="match status" value="1"/>
</dbReference>
<dbReference type="PANTHER" id="PTHR18806:SF4">
    <property type="entry name" value="RNA-BINDING PROTEIN 25"/>
    <property type="match status" value="1"/>
</dbReference>
<sequence length="760" mass="86215">MSFVPTMYAAPAAGGSFSGGYAQPRDVPTGPPVTVFVGNITERAQDAMIRHLLTTCGPVHSWKRVQGATGKPQAFGFCEYGNPDAGLRAIRILHNWLIGDKSLVVKVDAKTSELLDEYKSQRARRVFGKDSIQPDKEEDYMDEGMYAEDSMAKDRISAILHEHSKEMNAFVPKSGGVGGGSHGGEEGGRPKIINQTGPKESLADVEMEDGKRDIIHREIDKFRETMKIREAEKEEEKKKREEETVKTTTSSSSSAANGSRRRSPPERRRERSSGRRSIARKSNTRSRSRSYSPRRRDSRRRSRRPTRSRSRSRRRDRSTPPRKSQTELWKEREMEEEAKERKKAERKAREKEANYQERLRKWESREAKMAKEFDKEKSREGKRHEEIEREAKRLKEFLEDYDDERDDDKYYRGRELDRRLSDRERESNKDAEDRAREKEEIEDLKAQIVEEGYKGVDQSMELQRRMEEMEKRGLNGSSAPVQSSSYVVPPIVHIDDEPVIIPAPPDQQAVDNIAEESMFSSPSPPSTNYDIRPPEPLPPPANIVPAIHIPAQPQSTFTPVPLPKPSLLPHSAETIPTEMGKKKQLDVRDVFNQDDDELGGQKQRARRGGGGPAPPPAAAKEESKPAAPASTTAPPPPSNEDKKKHIKSLIEKIPTDRSALFAYKVDWDMVDNQLMEKRIRPWVNKKIAEYIGEPEPTLTDFICSKVLAGSSPKAVLEDVQMVLDEEAEVFVVKMWRLLIYEIENKKCKAGNTAVASAGER</sequence>
<feature type="compositionally biased region" description="Basic and acidic residues" evidence="4">
    <location>
        <begin position="230"/>
        <end position="245"/>
    </location>
</feature>
<evidence type="ECO:0000256" key="3">
    <source>
        <dbReference type="PROSITE-ProRule" id="PRU00176"/>
    </source>
</evidence>
<feature type="region of interest" description="Disordered" evidence="4">
    <location>
        <begin position="517"/>
        <end position="644"/>
    </location>
</feature>
<dbReference type="Pfam" id="PF00076">
    <property type="entry name" value="RRM_1"/>
    <property type="match status" value="1"/>
</dbReference>
<feature type="compositionally biased region" description="Basic and acidic residues" evidence="4">
    <location>
        <begin position="324"/>
        <end position="388"/>
    </location>
</feature>
<dbReference type="GO" id="GO:0006397">
    <property type="term" value="P:mRNA processing"/>
    <property type="evidence" value="ECO:0007669"/>
    <property type="project" value="UniProtKB-KW"/>
</dbReference>
<feature type="compositionally biased region" description="Low complexity" evidence="4">
    <location>
        <begin position="246"/>
        <end position="258"/>
    </location>
</feature>
<dbReference type="InterPro" id="IPR000504">
    <property type="entry name" value="RRM_dom"/>
</dbReference>
<reference evidence="8" key="1">
    <citation type="submission" date="2021-01" db="EMBL/GenBank/DDBJ databases">
        <title>Caligus Genome Assembly.</title>
        <authorList>
            <person name="Gallardo-Escarate C."/>
        </authorList>
    </citation>
    <scope>NUCLEOTIDE SEQUENCE [LARGE SCALE GENOMIC DNA]</scope>
</reference>
<gene>
    <name evidence="7" type="ORF">FKW44_016083</name>
</gene>
<dbReference type="PANTHER" id="PTHR18806">
    <property type="entry name" value="RBM25 PROTEIN"/>
    <property type="match status" value="1"/>
</dbReference>
<dbReference type="InterPro" id="IPR035979">
    <property type="entry name" value="RBD_domain_sf"/>
</dbReference>
<feature type="compositionally biased region" description="Basic and acidic residues" evidence="4">
    <location>
        <begin position="579"/>
        <end position="591"/>
    </location>
</feature>
<dbReference type="InterPro" id="IPR034268">
    <property type="entry name" value="RBM25_RRM"/>
</dbReference>
<dbReference type="OrthoDB" id="6275295at2759"/>
<dbReference type="Pfam" id="PF01480">
    <property type="entry name" value="PWI"/>
    <property type="match status" value="1"/>
</dbReference>
<dbReference type="GO" id="GO:0003729">
    <property type="term" value="F:mRNA binding"/>
    <property type="evidence" value="ECO:0007669"/>
    <property type="project" value="TreeGrafter"/>
</dbReference>
<dbReference type="PROSITE" id="PS50102">
    <property type="entry name" value="RRM"/>
    <property type="match status" value="1"/>
</dbReference>
<protein>
    <submittedName>
        <fullName evidence="7">RNA-binding protein 25</fullName>
    </submittedName>
</protein>
<dbReference type="SUPFAM" id="SSF54928">
    <property type="entry name" value="RNA-binding domain, RBD"/>
    <property type="match status" value="1"/>
</dbReference>
<feature type="region of interest" description="Disordered" evidence="4">
    <location>
        <begin position="170"/>
        <end position="209"/>
    </location>
</feature>
<feature type="domain" description="RRM" evidence="5">
    <location>
        <begin position="33"/>
        <end position="110"/>
    </location>
</feature>
<keyword evidence="8" id="KW-1185">Reference proteome</keyword>
<evidence type="ECO:0000259" key="6">
    <source>
        <dbReference type="PROSITE" id="PS51025"/>
    </source>
</evidence>
<dbReference type="SUPFAM" id="SSF101233">
    <property type="entry name" value="PWI domain"/>
    <property type="match status" value="1"/>
</dbReference>
<dbReference type="Gene3D" id="3.30.70.330">
    <property type="match status" value="1"/>
</dbReference>
<dbReference type="GO" id="GO:0005681">
    <property type="term" value="C:spliceosomal complex"/>
    <property type="evidence" value="ECO:0007669"/>
    <property type="project" value="TreeGrafter"/>
</dbReference>
<name>A0A7T8K0W4_CALRO</name>
<feature type="domain" description="PWI" evidence="6">
    <location>
        <begin position="658"/>
        <end position="755"/>
    </location>
</feature>
<dbReference type="PROSITE" id="PS51025">
    <property type="entry name" value="PWI"/>
    <property type="match status" value="1"/>
</dbReference>
<feature type="region of interest" description="Disordered" evidence="4">
    <location>
        <begin position="230"/>
        <end position="388"/>
    </location>
</feature>
<evidence type="ECO:0000313" key="7">
    <source>
        <dbReference type="EMBL" id="QQP41649.1"/>
    </source>
</evidence>
<evidence type="ECO:0000313" key="8">
    <source>
        <dbReference type="Proteomes" id="UP000595437"/>
    </source>
</evidence>
<dbReference type="InterPro" id="IPR002483">
    <property type="entry name" value="PWI_dom"/>
</dbReference>
<evidence type="ECO:0000259" key="5">
    <source>
        <dbReference type="PROSITE" id="PS50102"/>
    </source>
</evidence>
<dbReference type="AlphaFoldDB" id="A0A7T8K0W4"/>
<dbReference type="InterPro" id="IPR012677">
    <property type="entry name" value="Nucleotide-bd_a/b_plait_sf"/>
</dbReference>
<dbReference type="GO" id="GO:0000381">
    <property type="term" value="P:regulation of alternative mRNA splicing, via spliceosome"/>
    <property type="evidence" value="ECO:0007669"/>
    <property type="project" value="TreeGrafter"/>
</dbReference>
<dbReference type="Proteomes" id="UP000595437">
    <property type="component" value="Chromosome 11"/>
</dbReference>
<feature type="compositionally biased region" description="Basic and acidic residues" evidence="4">
    <location>
        <begin position="263"/>
        <end position="273"/>
    </location>
</feature>
<accession>A0A7T8K0W4</accession>
<evidence type="ECO:0000256" key="4">
    <source>
        <dbReference type="SAM" id="MobiDB-lite"/>
    </source>
</evidence>
<feature type="region of interest" description="Disordered" evidence="4">
    <location>
        <begin position="408"/>
        <end position="443"/>
    </location>
</feature>
<dbReference type="CDD" id="cd12446">
    <property type="entry name" value="RRM_RBM25"/>
    <property type="match status" value="1"/>
</dbReference>